<accession>A0A9Q0GB34</accession>
<reference evidence="1" key="1">
    <citation type="submission" date="2022-02" db="EMBL/GenBank/DDBJ databases">
        <authorList>
            <person name="Henning P.M."/>
            <person name="McCubbin A.G."/>
            <person name="Shore J.S."/>
        </authorList>
    </citation>
    <scope>NUCLEOTIDE SEQUENCE</scope>
    <source>
        <strain evidence="1">F60SS</strain>
        <tissue evidence="1">Leaves</tissue>
    </source>
</reference>
<sequence>MIPAKKDWVAFEAVMEFYSWGWQSARNSESQVLKSNTLVEADIYVVTGVLRISAKVVKTIVYSWEGFDCVIVAWLQQT</sequence>
<proteinExistence type="predicted"/>
<protein>
    <submittedName>
        <fullName evidence="1">Uncharacterized protein</fullName>
    </submittedName>
</protein>
<dbReference type="EMBL" id="JAKUCV010001749">
    <property type="protein sequence ID" value="KAJ4845196.1"/>
    <property type="molecule type" value="Genomic_DNA"/>
</dbReference>
<evidence type="ECO:0000313" key="2">
    <source>
        <dbReference type="Proteomes" id="UP001141552"/>
    </source>
</evidence>
<keyword evidence="2" id="KW-1185">Reference proteome</keyword>
<name>A0A9Q0GB34_9ROSI</name>
<evidence type="ECO:0000313" key="1">
    <source>
        <dbReference type="EMBL" id="KAJ4845196.1"/>
    </source>
</evidence>
<dbReference type="AlphaFoldDB" id="A0A9Q0GB34"/>
<organism evidence="1 2">
    <name type="scientific">Turnera subulata</name>
    <dbReference type="NCBI Taxonomy" id="218843"/>
    <lineage>
        <taxon>Eukaryota</taxon>
        <taxon>Viridiplantae</taxon>
        <taxon>Streptophyta</taxon>
        <taxon>Embryophyta</taxon>
        <taxon>Tracheophyta</taxon>
        <taxon>Spermatophyta</taxon>
        <taxon>Magnoliopsida</taxon>
        <taxon>eudicotyledons</taxon>
        <taxon>Gunneridae</taxon>
        <taxon>Pentapetalae</taxon>
        <taxon>rosids</taxon>
        <taxon>fabids</taxon>
        <taxon>Malpighiales</taxon>
        <taxon>Passifloraceae</taxon>
        <taxon>Turnera</taxon>
    </lineage>
</organism>
<reference evidence="1" key="2">
    <citation type="journal article" date="2023" name="Plants (Basel)">
        <title>Annotation of the Turnera subulata (Passifloraceae) Draft Genome Reveals the S-Locus Evolved after the Divergence of Turneroideae from Passifloroideae in a Stepwise Manner.</title>
        <authorList>
            <person name="Henning P.M."/>
            <person name="Roalson E.H."/>
            <person name="Mir W."/>
            <person name="McCubbin A.G."/>
            <person name="Shore J.S."/>
        </authorList>
    </citation>
    <scope>NUCLEOTIDE SEQUENCE</scope>
    <source>
        <strain evidence="1">F60SS</strain>
    </source>
</reference>
<feature type="non-terminal residue" evidence="1">
    <location>
        <position position="1"/>
    </location>
</feature>
<comment type="caution">
    <text evidence="1">The sequence shown here is derived from an EMBL/GenBank/DDBJ whole genome shotgun (WGS) entry which is preliminary data.</text>
</comment>
<dbReference type="Proteomes" id="UP001141552">
    <property type="component" value="Unassembled WGS sequence"/>
</dbReference>
<gene>
    <name evidence="1" type="ORF">Tsubulata_046161</name>
</gene>